<dbReference type="Pfam" id="PF08839">
    <property type="entry name" value="CDT1"/>
    <property type="match status" value="1"/>
</dbReference>
<comment type="similarity">
    <text evidence="1">Belongs to the Cdt1 family.</text>
</comment>
<dbReference type="GO" id="GO:0000076">
    <property type="term" value="P:DNA replication checkpoint signaling"/>
    <property type="evidence" value="ECO:0007669"/>
    <property type="project" value="TreeGrafter"/>
</dbReference>
<protein>
    <submittedName>
        <fullName evidence="4">CDT1</fullName>
    </submittedName>
</protein>
<dbReference type="EMBL" id="HG994587">
    <property type="protein sequence ID" value="CAF3021054.1"/>
    <property type="molecule type" value="Genomic_DNA"/>
</dbReference>
<name>A0A7R8D6X7_LEPSM</name>
<dbReference type="Gene3D" id="1.10.10.1420">
    <property type="entry name" value="DNA replication factor Cdt1, C-terminal WH domain"/>
    <property type="match status" value="1"/>
</dbReference>
<keyword evidence="5" id="KW-1185">Reference proteome</keyword>
<dbReference type="InterPro" id="IPR038090">
    <property type="entry name" value="Cdt1_C_WH_dom_sf"/>
</dbReference>
<dbReference type="GO" id="GO:0003677">
    <property type="term" value="F:DNA binding"/>
    <property type="evidence" value="ECO:0007669"/>
    <property type="project" value="InterPro"/>
</dbReference>
<feature type="domain" description="CDT1 Geminin-binding" evidence="3">
    <location>
        <begin position="1"/>
        <end position="115"/>
    </location>
</feature>
<evidence type="ECO:0000313" key="4">
    <source>
        <dbReference type="EMBL" id="CAF3021054.1"/>
    </source>
</evidence>
<dbReference type="GO" id="GO:0070182">
    <property type="term" value="F:DNA polymerase binding"/>
    <property type="evidence" value="ECO:0007669"/>
    <property type="project" value="TreeGrafter"/>
</dbReference>
<keyword evidence="2" id="KW-0131">Cell cycle</keyword>
<dbReference type="AlphaFoldDB" id="A0A7R8D6X7"/>
<dbReference type="OrthoDB" id="341730at2759"/>
<dbReference type="SUPFAM" id="SSF46785">
    <property type="entry name" value="Winged helix' DNA-binding domain"/>
    <property type="match status" value="1"/>
</dbReference>
<dbReference type="InterPro" id="IPR045173">
    <property type="entry name" value="Cdt1"/>
</dbReference>
<dbReference type="GO" id="GO:0005634">
    <property type="term" value="C:nucleus"/>
    <property type="evidence" value="ECO:0007669"/>
    <property type="project" value="TreeGrafter"/>
</dbReference>
<evidence type="ECO:0000259" key="3">
    <source>
        <dbReference type="SMART" id="SM01075"/>
    </source>
</evidence>
<dbReference type="InterPro" id="IPR032054">
    <property type="entry name" value="Cdt1_C"/>
</dbReference>
<dbReference type="Pfam" id="PF16679">
    <property type="entry name" value="CDT1_C"/>
    <property type="match status" value="1"/>
</dbReference>
<accession>A0A7R8D6X7</accession>
<dbReference type="GO" id="GO:0000278">
    <property type="term" value="P:mitotic cell cycle"/>
    <property type="evidence" value="ECO:0007669"/>
    <property type="project" value="TreeGrafter"/>
</dbReference>
<dbReference type="Proteomes" id="UP000675881">
    <property type="component" value="Chromosome 8"/>
</dbReference>
<evidence type="ECO:0000256" key="1">
    <source>
        <dbReference type="ARBA" id="ARBA00008356"/>
    </source>
</evidence>
<evidence type="ECO:0000313" key="5">
    <source>
        <dbReference type="Proteomes" id="UP000675881"/>
    </source>
</evidence>
<dbReference type="GO" id="GO:0030174">
    <property type="term" value="P:regulation of DNA-templated DNA replication initiation"/>
    <property type="evidence" value="ECO:0007669"/>
    <property type="project" value="InterPro"/>
</dbReference>
<dbReference type="PANTHER" id="PTHR28637">
    <property type="entry name" value="DNA REPLICATION FACTOR CDT1"/>
    <property type="match status" value="1"/>
</dbReference>
<dbReference type="InterPro" id="IPR036390">
    <property type="entry name" value="WH_DNA-bd_sf"/>
</dbReference>
<proteinExistence type="inferred from homology"/>
<dbReference type="SMART" id="SM01075">
    <property type="entry name" value="CDT1"/>
    <property type="match status" value="1"/>
</dbReference>
<dbReference type="PANTHER" id="PTHR28637:SF1">
    <property type="entry name" value="DNA REPLICATION FACTOR CDT1"/>
    <property type="match status" value="1"/>
</dbReference>
<evidence type="ECO:0000256" key="2">
    <source>
        <dbReference type="ARBA" id="ARBA00023306"/>
    </source>
</evidence>
<gene>
    <name evidence="4" type="ORF">LSAA_13553</name>
</gene>
<reference evidence="4" key="1">
    <citation type="submission" date="2021-02" db="EMBL/GenBank/DDBJ databases">
        <authorList>
            <person name="Bekaert M."/>
        </authorList>
    </citation>
    <scope>NUCLEOTIDE SEQUENCE</scope>
    <source>
        <strain evidence="4">IoA-00</strain>
    </source>
</reference>
<dbReference type="GO" id="GO:0071163">
    <property type="term" value="P:DNA replication preinitiation complex assembly"/>
    <property type="evidence" value="ECO:0007669"/>
    <property type="project" value="InterPro"/>
</dbReference>
<sequence length="299" mass="34473">MAHIEQIRCVHPNAFKFTWERRIGRFGNLSEDYELLIVPSNNESEPLTTVSPSDLVKRKTTFSNALLEITKDFHSKFLLSLDPPIHVDNEKVARWHKDFNPDTCCSDIDVTKLPAKPEINALLLVSEAMRETNKLFHSEISVPAKDEKSSSSVEEDKNDEEEAAFKEALKNRFKGINPVLVKKILAKEKLLMEKELVTDKEKTDELKQIDQLYDVARFLRSTFINEKKVALRMDFLLPRLLKSFSFNAPDMNKMVKLLSELSPTFLKLINIRNTDYAKVDKNVSLLLVEKSINDHKNKK</sequence>
<dbReference type="InterPro" id="IPR014939">
    <property type="entry name" value="CDT1_Gemini-bd-like"/>
</dbReference>
<organism evidence="4 5">
    <name type="scientific">Lepeophtheirus salmonis</name>
    <name type="common">Salmon louse</name>
    <name type="synonym">Caligus salmonis</name>
    <dbReference type="NCBI Taxonomy" id="72036"/>
    <lineage>
        <taxon>Eukaryota</taxon>
        <taxon>Metazoa</taxon>
        <taxon>Ecdysozoa</taxon>
        <taxon>Arthropoda</taxon>
        <taxon>Crustacea</taxon>
        <taxon>Multicrustacea</taxon>
        <taxon>Hexanauplia</taxon>
        <taxon>Copepoda</taxon>
        <taxon>Siphonostomatoida</taxon>
        <taxon>Caligidae</taxon>
        <taxon>Lepeophtheirus</taxon>
    </lineage>
</organism>